<evidence type="ECO:0000313" key="12">
    <source>
        <dbReference type="EMBL" id="TXC79032.1"/>
    </source>
</evidence>
<dbReference type="EMBL" id="VOQF01000028">
    <property type="protein sequence ID" value="TXC79032.1"/>
    <property type="molecule type" value="Genomic_DNA"/>
</dbReference>
<dbReference type="InterPro" id="IPR050090">
    <property type="entry name" value="Tyrosine_recombinase_XerCD"/>
</dbReference>
<keyword evidence="8" id="KW-0131">Cell cycle</keyword>
<evidence type="ECO:0000256" key="3">
    <source>
        <dbReference type="ARBA" id="ARBA00022618"/>
    </source>
</evidence>
<comment type="subcellular location">
    <subcellularLocation>
        <location evidence="1">Cytoplasm</location>
    </subcellularLocation>
</comment>
<dbReference type="InterPro" id="IPR011010">
    <property type="entry name" value="DNA_brk_join_enz"/>
</dbReference>
<dbReference type="GO" id="GO:0005737">
    <property type="term" value="C:cytoplasm"/>
    <property type="evidence" value="ECO:0007669"/>
    <property type="project" value="UniProtKB-SubCell"/>
</dbReference>
<evidence type="ECO:0000256" key="8">
    <source>
        <dbReference type="ARBA" id="ARBA00023306"/>
    </source>
</evidence>
<evidence type="ECO:0000256" key="9">
    <source>
        <dbReference type="PROSITE-ProRule" id="PRU01248"/>
    </source>
</evidence>
<dbReference type="PROSITE" id="PS51898">
    <property type="entry name" value="TYR_RECOMBINASE"/>
    <property type="match status" value="1"/>
</dbReference>
<evidence type="ECO:0000256" key="4">
    <source>
        <dbReference type="ARBA" id="ARBA00022829"/>
    </source>
</evidence>
<evidence type="ECO:0000259" key="10">
    <source>
        <dbReference type="PROSITE" id="PS51898"/>
    </source>
</evidence>
<organism evidence="12 13">
    <name type="scientific">Metabacillus litoralis</name>
    <dbReference type="NCBI Taxonomy" id="152268"/>
    <lineage>
        <taxon>Bacteria</taxon>
        <taxon>Bacillati</taxon>
        <taxon>Bacillota</taxon>
        <taxon>Bacilli</taxon>
        <taxon>Bacillales</taxon>
        <taxon>Bacillaceae</taxon>
        <taxon>Metabacillus</taxon>
    </lineage>
</organism>
<dbReference type="SUPFAM" id="SSF56349">
    <property type="entry name" value="DNA breaking-rejoining enzymes"/>
    <property type="match status" value="1"/>
</dbReference>
<evidence type="ECO:0000256" key="7">
    <source>
        <dbReference type="ARBA" id="ARBA00023172"/>
    </source>
</evidence>
<sequence length="302" mass="36118">MRDFLKERLFLCIGSSWDKESLFVITSENCIQKFKEDFMFRLDPKTIDLYQRAIKQLLQYCEKPFEDIISRDIRNWLLHLNEKGYKPITVNAKLFGLKLFYQYCVEEKFVSNNPLNSIIFPDIEDKLPRYLEIGQLLQLRKYVEGKLQERAIVEVLYATGVRIGELAEIKKEDIDWSERIIYIRKGKRKKERIVLFTRLCEEHLKSYLHNRSDNLPFLFVNKSGTRKVCIRTIQGDFSNYRQQLHIEITPHTLRHTFAAHLAIKGMPIECVQVLLGHEKPNQTHLYARLYHQARKEKYDEWM</sequence>
<comment type="caution">
    <text evidence="12">The sequence shown here is derived from an EMBL/GenBank/DDBJ whole genome shotgun (WGS) entry which is preliminary data.</text>
</comment>
<evidence type="ECO:0000256" key="6">
    <source>
        <dbReference type="ARBA" id="ARBA00023125"/>
    </source>
</evidence>
<keyword evidence="6 9" id="KW-0238">DNA-binding</keyword>
<evidence type="ECO:0000256" key="5">
    <source>
        <dbReference type="ARBA" id="ARBA00022908"/>
    </source>
</evidence>
<keyword evidence="5" id="KW-0229">DNA integration</keyword>
<keyword evidence="7" id="KW-0233">DNA recombination</keyword>
<dbReference type="InterPro" id="IPR044068">
    <property type="entry name" value="CB"/>
</dbReference>
<proteinExistence type="predicted"/>
<accession>A0A5C6V047</accession>
<dbReference type="OrthoDB" id="9801717at2"/>
<feature type="domain" description="Core-binding (CB)" evidence="11">
    <location>
        <begin position="25"/>
        <end position="105"/>
    </location>
</feature>
<dbReference type="GO" id="GO:0006310">
    <property type="term" value="P:DNA recombination"/>
    <property type="evidence" value="ECO:0007669"/>
    <property type="project" value="UniProtKB-KW"/>
</dbReference>
<dbReference type="InterPro" id="IPR013762">
    <property type="entry name" value="Integrase-like_cat_sf"/>
</dbReference>
<keyword evidence="3" id="KW-0132">Cell division</keyword>
<evidence type="ECO:0000256" key="2">
    <source>
        <dbReference type="ARBA" id="ARBA00022490"/>
    </source>
</evidence>
<evidence type="ECO:0000256" key="1">
    <source>
        <dbReference type="ARBA" id="ARBA00004496"/>
    </source>
</evidence>
<dbReference type="Pfam" id="PF00589">
    <property type="entry name" value="Phage_integrase"/>
    <property type="match status" value="1"/>
</dbReference>
<evidence type="ECO:0000259" key="11">
    <source>
        <dbReference type="PROSITE" id="PS51900"/>
    </source>
</evidence>
<dbReference type="GO" id="GO:0007059">
    <property type="term" value="P:chromosome segregation"/>
    <property type="evidence" value="ECO:0007669"/>
    <property type="project" value="UniProtKB-KW"/>
</dbReference>
<dbReference type="Pfam" id="PF13495">
    <property type="entry name" value="Phage_int_SAM_4"/>
    <property type="match status" value="1"/>
</dbReference>
<dbReference type="GO" id="GO:0015074">
    <property type="term" value="P:DNA integration"/>
    <property type="evidence" value="ECO:0007669"/>
    <property type="project" value="UniProtKB-KW"/>
</dbReference>
<dbReference type="Proteomes" id="UP000321363">
    <property type="component" value="Unassembled WGS sequence"/>
</dbReference>
<dbReference type="PROSITE" id="PS51900">
    <property type="entry name" value="CB"/>
    <property type="match status" value="1"/>
</dbReference>
<keyword evidence="13" id="KW-1185">Reference proteome</keyword>
<dbReference type="InterPro" id="IPR010998">
    <property type="entry name" value="Integrase_recombinase_N"/>
</dbReference>
<dbReference type="Gene3D" id="1.10.150.130">
    <property type="match status" value="1"/>
</dbReference>
<name>A0A5C6V047_9BACI</name>
<dbReference type="InterPro" id="IPR004107">
    <property type="entry name" value="Integrase_SAM-like_N"/>
</dbReference>
<feature type="domain" description="Tyr recombinase" evidence="10">
    <location>
        <begin position="126"/>
        <end position="299"/>
    </location>
</feature>
<dbReference type="PANTHER" id="PTHR30349">
    <property type="entry name" value="PHAGE INTEGRASE-RELATED"/>
    <property type="match status" value="1"/>
</dbReference>
<dbReference type="AlphaFoldDB" id="A0A5C6V047"/>
<evidence type="ECO:0000313" key="13">
    <source>
        <dbReference type="Proteomes" id="UP000321363"/>
    </source>
</evidence>
<reference evidence="12 13" key="1">
    <citation type="journal article" date="2005" name="Int. J. Syst. Evol. Microbiol.">
        <title>Bacillus litoralis sp. nov., isolated from a tidal flat of the Yellow Sea in Korea.</title>
        <authorList>
            <person name="Yoon J.H."/>
            <person name="Oh T.K."/>
        </authorList>
    </citation>
    <scope>NUCLEOTIDE SEQUENCE [LARGE SCALE GENOMIC DNA]</scope>
    <source>
        <strain evidence="12 13">SW-211</strain>
    </source>
</reference>
<protein>
    <submittedName>
        <fullName evidence="12">Tyrosine-type recombinase/integrase</fullName>
    </submittedName>
</protein>
<dbReference type="InterPro" id="IPR002104">
    <property type="entry name" value="Integrase_catalytic"/>
</dbReference>
<dbReference type="Gene3D" id="1.10.443.10">
    <property type="entry name" value="Intergrase catalytic core"/>
    <property type="match status" value="1"/>
</dbReference>
<keyword evidence="4" id="KW-0159">Chromosome partition</keyword>
<dbReference type="GO" id="GO:0003677">
    <property type="term" value="F:DNA binding"/>
    <property type="evidence" value="ECO:0007669"/>
    <property type="project" value="UniProtKB-UniRule"/>
</dbReference>
<dbReference type="PANTHER" id="PTHR30349:SF77">
    <property type="entry name" value="TYROSINE RECOMBINASE XERC"/>
    <property type="match status" value="1"/>
</dbReference>
<dbReference type="GO" id="GO:0051301">
    <property type="term" value="P:cell division"/>
    <property type="evidence" value="ECO:0007669"/>
    <property type="project" value="UniProtKB-KW"/>
</dbReference>
<gene>
    <name evidence="12" type="ORF">FS935_22315</name>
</gene>
<keyword evidence="2" id="KW-0963">Cytoplasm</keyword>